<dbReference type="EMBL" id="JYDO01000001">
    <property type="protein sequence ID" value="KRZ80886.1"/>
    <property type="molecule type" value="Genomic_DNA"/>
</dbReference>
<name>A0A0V1NA32_9BILA</name>
<sequence>MASVDSQVKSLIASSDRGCLVRYIASLRTRQYELRVRCFHQWTL</sequence>
<organism evidence="1 2">
    <name type="scientific">Trichinella papuae</name>
    <dbReference type="NCBI Taxonomy" id="268474"/>
    <lineage>
        <taxon>Eukaryota</taxon>
        <taxon>Metazoa</taxon>
        <taxon>Ecdysozoa</taxon>
        <taxon>Nematoda</taxon>
        <taxon>Enoplea</taxon>
        <taxon>Dorylaimia</taxon>
        <taxon>Trichinellida</taxon>
        <taxon>Trichinellidae</taxon>
        <taxon>Trichinella</taxon>
    </lineage>
</organism>
<dbReference type="Proteomes" id="UP000054843">
    <property type="component" value="Unassembled WGS sequence"/>
</dbReference>
<comment type="caution">
    <text evidence="1">The sequence shown here is derived from an EMBL/GenBank/DDBJ whole genome shotgun (WGS) entry which is preliminary data.</text>
</comment>
<evidence type="ECO:0000313" key="1">
    <source>
        <dbReference type="EMBL" id="KRZ80886.1"/>
    </source>
</evidence>
<accession>A0A0V1NA32</accession>
<gene>
    <name evidence="1" type="ORF">T10_1894</name>
</gene>
<keyword evidence="2" id="KW-1185">Reference proteome</keyword>
<evidence type="ECO:0000313" key="2">
    <source>
        <dbReference type="Proteomes" id="UP000054843"/>
    </source>
</evidence>
<reference evidence="1 2" key="1">
    <citation type="submission" date="2015-01" db="EMBL/GenBank/DDBJ databases">
        <title>Evolution of Trichinella species and genotypes.</title>
        <authorList>
            <person name="Korhonen P.K."/>
            <person name="Edoardo P."/>
            <person name="Giuseppe L.R."/>
            <person name="Gasser R.B."/>
        </authorList>
    </citation>
    <scope>NUCLEOTIDE SEQUENCE [LARGE SCALE GENOMIC DNA]</scope>
    <source>
        <strain evidence="1">ISS1980</strain>
    </source>
</reference>
<proteinExistence type="predicted"/>
<dbReference type="AlphaFoldDB" id="A0A0V1NA32"/>
<protein>
    <submittedName>
        <fullName evidence="1">Uncharacterized protein</fullName>
    </submittedName>
</protein>